<organism evidence="1 2">
    <name type="scientific">Kickxella alabastrina</name>
    <dbReference type="NCBI Taxonomy" id="61397"/>
    <lineage>
        <taxon>Eukaryota</taxon>
        <taxon>Fungi</taxon>
        <taxon>Fungi incertae sedis</taxon>
        <taxon>Zoopagomycota</taxon>
        <taxon>Kickxellomycotina</taxon>
        <taxon>Kickxellomycetes</taxon>
        <taxon>Kickxellales</taxon>
        <taxon>Kickxellaceae</taxon>
        <taxon>Kickxella</taxon>
    </lineage>
</organism>
<dbReference type="EC" id="3.6.1.10" evidence="1"/>
<sequence>MAEQHTVPMPRPAHETTALLNANETQQKARHSRSFVSGRSIWTVISVAALTTLAVVGTSVVLLLGTQYWGASPSTDSSARLNSRAVGRFLHITDLHVDPYYVEGSTTYSQCHRKPPTLATSPQQQLRTNRRGNKDGHQSTGRYGVAEAKCDSPVALINVTSEYLRQMWADQLEFVIWTGDSGRHDGDAELPRTFDEIIEQNYITAAAMRHAFKQHRIPIVPNIGNNDISPHNELGEPGHKRAKKTFRLLADAWDGFIPQDQLATFLHAGYFAHDVVDYDHSKAAVNKGGRRGLTALSLNTIYWYRANAKVGGCRAEDSPGLEQLAWIRYQIRRARQRNRDLILMGHVVPSRDNYRPTCYHGYARTVTQVIPPPPLAGEKRADGADYFAAGGDNDREKDLPLVHAQLFGHSNVDVWSFVGQELEWVASKLPLGNATSDDSADDGVKDKRLWWEREVDEETGRFGRLIRDVWMADKLLAEHTAAVEGRAWASMEDDPAVRFVKDTRGAIWPAVSQDAQDGVSGTALPGDFVESLLKEFERVLVRTPRGARLGVTTISPSIIPKYFPAFRVFYYAHGPSNGKWRDLPLGTLLDYDVFWANLDVLNTKGFSSVRAFFAPLYRFSEVYGIDDLSIDSYLLWARKLLSSKSLRKRFRALTYLDT</sequence>
<proteinExistence type="predicted"/>
<evidence type="ECO:0000313" key="1">
    <source>
        <dbReference type="EMBL" id="KAJ1900560.1"/>
    </source>
</evidence>
<keyword evidence="1" id="KW-0378">Hydrolase</keyword>
<dbReference type="Proteomes" id="UP001150581">
    <property type="component" value="Unassembled WGS sequence"/>
</dbReference>
<dbReference type="EMBL" id="JANBPG010000073">
    <property type="protein sequence ID" value="KAJ1900560.1"/>
    <property type="molecule type" value="Genomic_DNA"/>
</dbReference>
<evidence type="ECO:0000313" key="2">
    <source>
        <dbReference type="Proteomes" id="UP001150581"/>
    </source>
</evidence>
<gene>
    <name evidence="1" type="primary">PPN1</name>
    <name evidence="1" type="ORF">LPJ66_001389</name>
</gene>
<keyword evidence="2" id="KW-1185">Reference proteome</keyword>
<accession>A0ACC1ITP1</accession>
<name>A0ACC1ITP1_9FUNG</name>
<comment type="caution">
    <text evidence="1">The sequence shown here is derived from an EMBL/GenBank/DDBJ whole genome shotgun (WGS) entry which is preliminary data.</text>
</comment>
<reference evidence="1" key="1">
    <citation type="submission" date="2022-07" db="EMBL/GenBank/DDBJ databases">
        <title>Phylogenomic reconstructions and comparative analyses of Kickxellomycotina fungi.</title>
        <authorList>
            <person name="Reynolds N.K."/>
            <person name="Stajich J.E."/>
            <person name="Barry K."/>
            <person name="Grigoriev I.V."/>
            <person name="Crous P."/>
            <person name="Smith M.E."/>
        </authorList>
    </citation>
    <scope>NUCLEOTIDE SEQUENCE</scope>
    <source>
        <strain evidence="1">Benny 63K</strain>
    </source>
</reference>
<protein>
    <submittedName>
        <fullName evidence="1">Endopolyphosphatase</fullName>
        <ecNumber evidence="1">3.6.1.10</ecNumber>
    </submittedName>
</protein>